<dbReference type="AlphaFoldDB" id="A0A3S1B3L5"/>
<gene>
    <name evidence="2" type="ORF">EGW08_021070</name>
</gene>
<organism evidence="2 3">
    <name type="scientific">Elysia chlorotica</name>
    <name type="common">Eastern emerald elysia</name>
    <name type="synonym">Sea slug</name>
    <dbReference type="NCBI Taxonomy" id="188477"/>
    <lineage>
        <taxon>Eukaryota</taxon>
        <taxon>Metazoa</taxon>
        <taxon>Spiralia</taxon>
        <taxon>Lophotrochozoa</taxon>
        <taxon>Mollusca</taxon>
        <taxon>Gastropoda</taxon>
        <taxon>Heterobranchia</taxon>
        <taxon>Euthyneura</taxon>
        <taxon>Panpulmonata</taxon>
        <taxon>Sacoglossa</taxon>
        <taxon>Placobranchoidea</taxon>
        <taxon>Plakobranchidae</taxon>
        <taxon>Elysia</taxon>
    </lineage>
</organism>
<sequence>MQHYLPKHHQTVVPFKHQTARFVHLHSRKRRRLTPLNLLRKRDLVLSVRLFLLTLLALLVVTSIMLCAWNTDKFSVMETSLDVRIRLRRYHLLAYNSRSADTNFSLKHDLGLYFSKFLGQIRGQIFHTAKRRGLS</sequence>
<proteinExistence type="predicted"/>
<reference evidence="2 3" key="1">
    <citation type="submission" date="2019-01" db="EMBL/GenBank/DDBJ databases">
        <title>A draft genome assembly of the solar-powered sea slug Elysia chlorotica.</title>
        <authorList>
            <person name="Cai H."/>
            <person name="Li Q."/>
            <person name="Fang X."/>
            <person name="Li J."/>
            <person name="Curtis N.E."/>
            <person name="Altenburger A."/>
            <person name="Shibata T."/>
            <person name="Feng M."/>
            <person name="Maeda T."/>
            <person name="Schwartz J.A."/>
            <person name="Shigenobu S."/>
            <person name="Lundholm N."/>
            <person name="Nishiyama T."/>
            <person name="Yang H."/>
            <person name="Hasebe M."/>
            <person name="Li S."/>
            <person name="Pierce S.K."/>
            <person name="Wang J."/>
        </authorList>
    </citation>
    <scope>NUCLEOTIDE SEQUENCE [LARGE SCALE GENOMIC DNA]</scope>
    <source>
        <strain evidence="2">EC2010</strain>
        <tissue evidence="2">Whole organism of an adult</tissue>
    </source>
</reference>
<keyword evidence="1" id="KW-0472">Membrane</keyword>
<accession>A0A3S1B3L5</accession>
<keyword evidence="3" id="KW-1185">Reference proteome</keyword>
<keyword evidence="1" id="KW-0812">Transmembrane</keyword>
<name>A0A3S1B3L5_ELYCH</name>
<keyword evidence="1" id="KW-1133">Transmembrane helix</keyword>
<comment type="caution">
    <text evidence="2">The sequence shown here is derived from an EMBL/GenBank/DDBJ whole genome shotgun (WGS) entry which is preliminary data.</text>
</comment>
<protein>
    <submittedName>
        <fullName evidence="2">Uncharacterized protein</fullName>
    </submittedName>
</protein>
<dbReference type="EMBL" id="RQTK01001261">
    <property type="protein sequence ID" value="RUS71170.1"/>
    <property type="molecule type" value="Genomic_DNA"/>
</dbReference>
<evidence type="ECO:0000313" key="3">
    <source>
        <dbReference type="Proteomes" id="UP000271974"/>
    </source>
</evidence>
<evidence type="ECO:0000256" key="1">
    <source>
        <dbReference type="SAM" id="Phobius"/>
    </source>
</evidence>
<feature type="transmembrane region" description="Helical" evidence="1">
    <location>
        <begin position="50"/>
        <end position="71"/>
    </location>
</feature>
<evidence type="ECO:0000313" key="2">
    <source>
        <dbReference type="EMBL" id="RUS71170.1"/>
    </source>
</evidence>
<dbReference type="Proteomes" id="UP000271974">
    <property type="component" value="Unassembled WGS sequence"/>
</dbReference>